<evidence type="ECO:0000313" key="1">
    <source>
        <dbReference type="EMBL" id="SJL19030.1"/>
    </source>
</evidence>
<name>A0A284SDG1_ARMOS</name>
<dbReference type="Proteomes" id="UP000219338">
    <property type="component" value="Unassembled WGS sequence"/>
</dbReference>
<keyword evidence="2" id="KW-1185">Reference proteome</keyword>
<dbReference type="OrthoDB" id="2969216at2759"/>
<organism evidence="1 2">
    <name type="scientific">Armillaria ostoyae</name>
    <name type="common">Armillaria root rot fungus</name>
    <dbReference type="NCBI Taxonomy" id="47428"/>
    <lineage>
        <taxon>Eukaryota</taxon>
        <taxon>Fungi</taxon>
        <taxon>Dikarya</taxon>
        <taxon>Basidiomycota</taxon>
        <taxon>Agaricomycotina</taxon>
        <taxon>Agaricomycetes</taxon>
        <taxon>Agaricomycetidae</taxon>
        <taxon>Agaricales</taxon>
        <taxon>Marasmiineae</taxon>
        <taxon>Physalacriaceae</taxon>
        <taxon>Armillaria</taxon>
    </lineage>
</organism>
<gene>
    <name evidence="1" type="ORF">ARMOST_22637</name>
</gene>
<accession>A0A284SDG1</accession>
<proteinExistence type="predicted"/>
<reference evidence="2" key="1">
    <citation type="journal article" date="2017" name="Nat. Ecol. Evol.">
        <title>Genome expansion and lineage-specific genetic innovations in the forest pathogenic fungi Armillaria.</title>
        <authorList>
            <person name="Sipos G."/>
            <person name="Prasanna A.N."/>
            <person name="Walter M.C."/>
            <person name="O'Connor E."/>
            <person name="Balint B."/>
            <person name="Krizsan K."/>
            <person name="Kiss B."/>
            <person name="Hess J."/>
            <person name="Varga T."/>
            <person name="Slot J."/>
            <person name="Riley R."/>
            <person name="Boka B."/>
            <person name="Rigling D."/>
            <person name="Barry K."/>
            <person name="Lee J."/>
            <person name="Mihaltcheva S."/>
            <person name="LaButti K."/>
            <person name="Lipzen A."/>
            <person name="Waldron R."/>
            <person name="Moloney N.M."/>
            <person name="Sperisen C."/>
            <person name="Kredics L."/>
            <person name="Vagvoelgyi C."/>
            <person name="Patrignani A."/>
            <person name="Fitzpatrick D."/>
            <person name="Nagy I."/>
            <person name="Doyle S."/>
            <person name="Anderson J.B."/>
            <person name="Grigoriev I.V."/>
            <person name="Gueldener U."/>
            <person name="Muensterkoetter M."/>
            <person name="Nagy L.G."/>
        </authorList>
    </citation>
    <scope>NUCLEOTIDE SEQUENCE [LARGE SCALE GENOMIC DNA]</scope>
    <source>
        <strain evidence="2">C18/9</strain>
    </source>
</reference>
<evidence type="ECO:0000313" key="2">
    <source>
        <dbReference type="Proteomes" id="UP000219338"/>
    </source>
</evidence>
<dbReference type="EMBL" id="FUEG01000087">
    <property type="protein sequence ID" value="SJL19030.1"/>
    <property type="molecule type" value="Genomic_DNA"/>
</dbReference>
<protein>
    <submittedName>
        <fullName evidence="1">Uncharacterized protein</fullName>
    </submittedName>
</protein>
<dbReference type="AlphaFoldDB" id="A0A284SDG1"/>
<sequence>MHGDPKDSTVEPNAEWATKPLFLNILRVIHDEPVGDAPNSSAIRVFPDLPQRFDSISGVVGFLLGQACSQGIPEAYEAFREKGSLRYIADKSSLHPEFMEGLRGYITGLSDAKSGKFPDIQSDDFPDWYIQDLHQAPVIRCICASIARSGTPPLPILSSLASISPHDDKWSNILQTLTSPDHAYSVQYYTLHPTDNGTPDDVERWKKDMKGIVSILTKCLEEEKGRNNAINQPLTSSNHITGGLDAHHGYGWLSDPNTDVELGVIRIGNGVNAT</sequence>
<dbReference type="OMA" id="ATVICCI"/>